<evidence type="ECO:0000313" key="2">
    <source>
        <dbReference type="Proteomes" id="UP000324800"/>
    </source>
</evidence>
<sequence length="156" mass="18054">MKEQFKVYCNETINTYSQPQQVYEFSFPPLIKNMTYERRLKIADTHEIDDVGVEIVMTLKLLIPSNAKLLSTLMIFDDIGSNTDIQRKTSELSYTITNLVNDNRHAKKTLFFVAQRPNCLFKTAQILCHVIVIGQGISDNDIKQVYEENHINTFTM</sequence>
<comment type="caution">
    <text evidence="1">The sequence shown here is derived from an EMBL/GenBank/DDBJ whole genome shotgun (WGS) entry which is preliminary data.</text>
</comment>
<reference evidence="1 2" key="1">
    <citation type="submission" date="2019-03" db="EMBL/GenBank/DDBJ databases">
        <title>Single cell metagenomics reveals metabolic interactions within the superorganism composed of flagellate Streblomastix strix and complex community of Bacteroidetes bacteria on its surface.</title>
        <authorList>
            <person name="Treitli S.C."/>
            <person name="Kolisko M."/>
            <person name="Husnik F."/>
            <person name="Keeling P."/>
            <person name="Hampl V."/>
        </authorList>
    </citation>
    <scope>NUCLEOTIDE SEQUENCE [LARGE SCALE GENOMIC DNA]</scope>
    <source>
        <strain evidence="1">ST1C</strain>
    </source>
</reference>
<dbReference type="EMBL" id="SNRW01016749">
    <property type="protein sequence ID" value="KAA6369050.1"/>
    <property type="molecule type" value="Genomic_DNA"/>
</dbReference>
<dbReference type="AlphaFoldDB" id="A0A5J4UGE1"/>
<name>A0A5J4UGE1_9EUKA</name>
<dbReference type="Proteomes" id="UP000324800">
    <property type="component" value="Unassembled WGS sequence"/>
</dbReference>
<protein>
    <submittedName>
        <fullName evidence="1">Uncharacterized protein</fullName>
    </submittedName>
</protein>
<proteinExistence type="predicted"/>
<gene>
    <name evidence="1" type="ORF">EZS28_035423</name>
</gene>
<evidence type="ECO:0000313" key="1">
    <source>
        <dbReference type="EMBL" id="KAA6369050.1"/>
    </source>
</evidence>
<organism evidence="1 2">
    <name type="scientific">Streblomastix strix</name>
    <dbReference type="NCBI Taxonomy" id="222440"/>
    <lineage>
        <taxon>Eukaryota</taxon>
        <taxon>Metamonada</taxon>
        <taxon>Preaxostyla</taxon>
        <taxon>Oxymonadida</taxon>
        <taxon>Streblomastigidae</taxon>
        <taxon>Streblomastix</taxon>
    </lineage>
</organism>
<accession>A0A5J4UGE1</accession>